<organism evidence="2">
    <name type="scientific">Tanacetum cinerariifolium</name>
    <name type="common">Dalmatian daisy</name>
    <name type="synonym">Chrysanthemum cinerariifolium</name>
    <dbReference type="NCBI Taxonomy" id="118510"/>
    <lineage>
        <taxon>Eukaryota</taxon>
        <taxon>Viridiplantae</taxon>
        <taxon>Streptophyta</taxon>
        <taxon>Embryophyta</taxon>
        <taxon>Tracheophyta</taxon>
        <taxon>Spermatophyta</taxon>
        <taxon>Magnoliopsida</taxon>
        <taxon>eudicotyledons</taxon>
        <taxon>Gunneridae</taxon>
        <taxon>Pentapetalae</taxon>
        <taxon>asterids</taxon>
        <taxon>campanulids</taxon>
        <taxon>Asterales</taxon>
        <taxon>Asteraceae</taxon>
        <taxon>Asteroideae</taxon>
        <taxon>Anthemideae</taxon>
        <taxon>Anthemidinae</taxon>
        <taxon>Tanacetum</taxon>
    </lineage>
</organism>
<accession>A0A6L2LWJ8</accession>
<name>A0A6L2LWJ8_TANCI</name>
<feature type="compositionally biased region" description="Basic and acidic residues" evidence="1">
    <location>
        <begin position="1"/>
        <end position="10"/>
    </location>
</feature>
<reference evidence="2" key="1">
    <citation type="journal article" date="2019" name="Sci. Rep.">
        <title>Draft genome of Tanacetum cinerariifolium, the natural source of mosquito coil.</title>
        <authorList>
            <person name="Yamashiro T."/>
            <person name="Shiraishi A."/>
            <person name="Satake H."/>
            <person name="Nakayama K."/>
        </authorList>
    </citation>
    <scope>NUCLEOTIDE SEQUENCE</scope>
</reference>
<comment type="caution">
    <text evidence="2">The sequence shown here is derived from an EMBL/GenBank/DDBJ whole genome shotgun (WGS) entry which is preliminary data.</text>
</comment>
<dbReference type="AlphaFoldDB" id="A0A6L2LWJ8"/>
<evidence type="ECO:0000313" key="2">
    <source>
        <dbReference type="EMBL" id="GEU66156.1"/>
    </source>
</evidence>
<feature type="compositionally biased region" description="Low complexity" evidence="1">
    <location>
        <begin position="23"/>
        <end position="32"/>
    </location>
</feature>
<feature type="region of interest" description="Disordered" evidence="1">
    <location>
        <begin position="1"/>
        <end position="33"/>
    </location>
</feature>
<gene>
    <name evidence="2" type="ORF">Tci_038134</name>
</gene>
<dbReference type="EMBL" id="BKCJ010005333">
    <property type="protein sequence ID" value="GEU66156.1"/>
    <property type="molecule type" value="Genomic_DNA"/>
</dbReference>
<evidence type="ECO:0000256" key="1">
    <source>
        <dbReference type="SAM" id="MobiDB-lite"/>
    </source>
</evidence>
<sequence>MERGFIDSGRRGSNHTKKGASGVNSNSNSVNVLNAPTETNVDIRNSSALNLADETSKNGQASNMNSASSDMVKNANKVAGNYNVHATNAPTEFNMALKNNQIKLDASKVPIPTGEFGQRINAQLFGKPNVNTVSEPVLTSQVSFESMPTADYVQENENMRPNGSAPSSQHSEPVSYANCVLLLLLIRRTDHGPKTGTKTGPETDFVQNTGPRIGLKWSVHLVEKLVIVVPKSEETGNTRETIRIEYEWKPPRCDEEAFRVVKKGVKRSITRSFVTPQSRFDYRPITNSSKKGKVKRMGLIGPKMRLVEVEQERSQKWVVQMEQKP</sequence>
<proteinExistence type="predicted"/>
<protein>
    <submittedName>
        <fullName evidence="2">Uncharacterized protein</fullName>
    </submittedName>
</protein>